<dbReference type="GO" id="GO:0048868">
    <property type="term" value="P:pollen tube development"/>
    <property type="evidence" value="ECO:0000318"/>
    <property type="project" value="GO_Central"/>
</dbReference>
<comment type="cofactor">
    <cofactor evidence="1">
        <name>heme</name>
        <dbReference type="ChEBI" id="CHEBI:30413"/>
    </cofactor>
</comment>
<evidence type="ECO:0000256" key="1">
    <source>
        <dbReference type="ARBA" id="ARBA00001971"/>
    </source>
</evidence>
<dbReference type="EMBL" id="KK198756">
    <property type="protein sequence ID" value="KCW77912.1"/>
    <property type="molecule type" value="Genomic_DNA"/>
</dbReference>
<sequence length="537" mass="60915">MFGSSSIIVCKPETCRRVLTDDQNFKLGYPKAVKVLTGRRSFHSISNAEHKWLRRLTAAPITGSEALSMYVPGIEENIAASLEEWSSSDQPVEFLTGMKKVTFKIITNIFFGLDQVDFNFKTMEILYGDSARGMKSAPINFPGFTFHRGVKRKALKGRNGSITRKNMLDMLMEVEDEDKRKLEEEDIIDILLVYLLAGHETSAHGTMWAALYLHEHPDILQKAKEEQEEIISRRPATQSGLTLKEIRQSQYLTRVVDETLHRISLSFAVFREAKADVNAISYQKVGKSWSVQGQYIWIQKIIWTQRNLTYLDGKMGRLWLEQTIEICEVAAPQDKVEECKLTLVGKILTTQTINFQAFQNTMKLAWRTDHVAIHQSEEGLPFWNTFYETKLSTEEVEEVIPETPHSPTDLIPANQSTINNPKEVLHIPAKGQIITAAAPLQWKPLGQASKIPITEKSPAKLKQAETGPSKLKKLKHSHLHPKAGPMKKAKRFGNSDRSLHIHEGLDDNQLQETPIFVADESDYWALVAGPKQPPRHK</sequence>
<evidence type="ECO:0000256" key="5">
    <source>
        <dbReference type="ARBA" id="ARBA00022692"/>
    </source>
</evidence>
<comment type="subcellular location">
    <subcellularLocation>
        <location evidence="2">Membrane</location>
        <topology evidence="2">Single-pass membrane protein</topology>
    </subcellularLocation>
</comment>
<evidence type="ECO:0000256" key="7">
    <source>
        <dbReference type="ARBA" id="ARBA00022989"/>
    </source>
</evidence>
<keyword evidence="7" id="KW-1133">Transmembrane helix</keyword>
<proteinExistence type="inferred from homology"/>
<dbReference type="PANTHER" id="PTHR24286:SF199">
    <property type="entry name" value="CYTOCHROME P450 88D6"/>
    <property type="match status" value="1"/>
</dbReference>
<keyword evidence="9" id="KW-0408">Iron</keyword>
<keyword evidence="10" id="KW-0472">Membrane</keyword>
<reference evidence="12" key="1">
    <citation type="submission" date="2013-07" db="EMBL/GenBank/DDBJ databases">
        <title>The genome of Eucalyptus grandis.</title>
        <authorList>
            <person name="Schmutz J."/>
            <person name="Hayes R."/>
            <person name="Myburg A."/>
            <person name="Tuskan G."/>
            <person name="Grattapaglia D."/>
            <person name="Rokhsar D.S."/>
        </authorList>
    </citation>
    <scope>NUCLEOTIDE SEQUENCE</scope>
    <source>
        <tissue evidence="12">Leaf extractions</tissue>
    </source>
</reference>
<evidence type="ECO:0000313" key="12">
    <source>
        <dbReference type="EMBL" id="KCW77912.1"/>
    </source>
</evidence>
<dbReference type="InParanoid" id="A0A059CHQ2"/>
<dbReference type="GO" id="GO:0005506">
    <property type="term" value="F:iron ion binding"/>
    <property type="evidence" value="ECO:0007669"/>
    <property type="project" value="InterPro"/>
</dbReference>
<keyword evidence="5" id="KW-0812">Transmembrane</keyword>
<dbReference type="eggNOG" id="KOG0157">
    <property type="taxonomic scope" value="Eukaryota"/>
</dbReference>
<dbReference type="AlphaFoldDB" id="A0A059CHQ2"/>
<evidence type="ECO:0000256" key="8">
    <source>
        <dbReference type="ARBA" id="ARBA00023002"/>
    </source>
</evidence>
<organism evidence="12">
    <name type="scientific">Eucalyptus grandis</name>
    <name type="common">Flooded gum</name>
    <dbReference type="NCBI Taxonomy" id="71139"/>
    <lineage>
        <taxon>Eukaryota</taxon>
        <taxon>Viridiplantae</taxon>
        <taxon>Streptophyta</taxon>
        <taxon>Embryophyta</taxon>
        <taxon>Tracheophyta</taxon>
        <taxon>Spermatophyta</taxon>
        <taxon>Magnoliopsida</taxon>
        <taxon>eudicotyledons</taxon>
        <taxon>Gunneridae</taxon>
        <taxon>Pentapetalae</taxon>
        <taxon>rosids</taxon>
        <taxon>malvids</taxon>
        <taxon>Myrtales</taxon>
        <taxon>Myrtaceae</taxon>
        <taxon>Myrtoideae</taxon>
        <taxon>Eucalypteae</taxon>
        <taxon>Eucalyptus</taxon>
    </lineage>
</organism>
<evidence type="ECO:0000256" key="10">
    <source>
        <dbReference type="ARBA" id="ARBA00023136"/>
    </source>
</evidence>
<evidence type="ECO:0000256" key="11">
    <source>
        <dbReference type="SAM" id="MobiDB-lite"/>
    </source>
</evidence>
<keyword evidence="8" id="KW-0560">Oxidoreductase</keyword>
<dbReference type="GO" id="GO:0016020">
    <property type="term" value="C:membrane"/>
    <property type="evidence" value="ECO:0007669"/>
    <property type="project" value="UniProtKB-SubCell"/>
</dbReference>
<feature type="region of interest" description="Disordered" evidence="11">
    <location>
        <begin position="454"/>
        <end position="491"/>
    </location>
</feature>
<dbReference type="Gramene" id="KCW77912">
    <property type="protein sequence ID" value="KCW77912"/>
    <property type="gene ID" value="EUGRSUZ_D02169"/>
</dbReference>
<dbReference type="InterPro" id="IPR036396">
    <property type="entry name" value="Cyt_P450_sf"/>
</dbReference>
<comment type="similarity">
    <text evidence="3">Belongs to the cytochrome P450 family.</text>
</comment>
<evidence type="ECO:0000256" key="3">
    <source>
        <dbReference type="ARBA" id="ARBA00010617"/>
    </source>
</evidence>
<dbReference type="Gene3D" id="1.10.630.10">
    <property type="entry name" value="Cytochrome P450"/>
    <property type="match status" value="1"/>
</dbReference>
<dbReference type="Pfam" id="PF00067">
    <property type="entry name" value="p450"/>
    <property type="match status" value="1"/>
</dbReference>
<dbReference type="InterPro" id="IPR001128">
    <property type="entry name" value="Cyt_P450"/>
</dbReference>
<dbReference type="GO" id="GO:0005783">
    <property type="term" value="C:endoplasmic reticulum"/>
    <property type="evidence" value="ECO:0000318"/>
    <property type="project" value="GO_Central"/>
</dbReference>
<dbReference type="PANTHER" id="PTHR24286">
    <property type="entry name" value="CYTOCHROME P450 26"/>
    <property type="match status" value="1"/>
</dbReference>
<evidence type="ECO:0000256" key="9">
    <source>
        <dbReference type="ARBA" id="ARBA00023004"/>
    </source>
</evidence>
<evidence type="ECO:0008006" key="13">
    <source>
        <dbReference type="Google" id="ProtNLM"/>
    </source>
</evidence>
<feature type="compositionally biased region" description="Basic residues" evidence="11">
    <location>
        <begin position="470"/>
        <end position="491"/>
    </location>
</feature>
<dbReference type="GO" id="GO:0051777">
    <property type="term" value="F:ent-kaurenoic acid monooxygenase activity"/>
    <property type="evidence" value="ECO:0000318"/>
    <property type="project" value="GO_Central"/>
</dbReference>
<keyword evidence="4" id="KW-0349">Heme</keyword>
<evidence type="ECO:0000256" key="6">
    <source>
        <dbReference type="ARBA" id="ARBA00022723"/>
    </source>
</evidence>
<accession>A0A059CHQ2</accession>
<dbReference type="GO" id="GO:0020037">
    <property type="term" value="F:heme binding"/>
    <property type="evidence" value="ECO:0007669"/>
    <property type="project" value="InterPro"/>
</dbReference>
<dbReference type="SUPFAM" id="SSF48264">
    <property type="entry name" value="Cytochrome P450"/>
    <property type="match status" value="1"/>
</dbReference>
<evidence type="ECO:0000256" key="4">
    <source>
        <dbReference type="ARBA" id="ARBA00022617"/>
    </source>
</evidence>
<name>A0A059CHQ2_EUCGR</name>
<keyword evidence="6" id="KW-0479">Metal-binding</keyword>
<evidence type="ECO:0000256" key="2">
    <source>
        <dbReference type="ARBA" id="ARBA00004167"/>
    </source>
</evidence>
<protein>
    <recommendedName>
        <fullName evidence="13">Cytochrome P450</fullName>
    </recommendedName>
</protein>
<gene>
    <name evidence="12" type="ORF">EUGRSUZ_D02169</name>
</gene>